<evidence type="ECO:0000259" key="1">
    <source>
        <dbReference type="PROSITE" id="PS50127"/>
    </source>
</evidence>
<feature type="domain" description="UBC core" evidence="1">
    <location>
        <begin position="26"/>
        <end position="174"/>
    </location>
</feature>
<evidence type="ECO:0000313" key="2">
    <source>
        <dbReference type="EMBL" id="JAS42880.1"/>
    </source>
</evidence>
<dbReference type="InterPro" id="IPR000608">
    <property type="entry name" value="UBC"/>
</dbReference>
<organism evidence="2">
    <name type="scientific">Cuerna arida</name>
    <dbReference type="NCBI Taxonomy" id="1464854"/>
    <lineage>
        <taxon>Eukaryota</taxon>
        <taxon>Metazoa</taxon>
        <taxon>Ecdysozoa</taxon>
        <taxon>Arthropoda</taxon>
        <taxon>Hexapoda</taxon>
        <taxon>Insecta</taxon>
        <taxon>Pterygota</taxon>
        <taxon>Neoptera</taxon>
        <taxon>Paraneoptera</taxon>
        <taxon>Hemiptera</taxon>
        <taxon>Auchenorrhyncha</taxon>
        <taxon>Membracoidea</taxon>
        <taxon>Cicadellidae</taxon>
        <taxon>Cicadellinae</taxon>
        <taxon>Proconiini</taxon>
        <taxon>Cuerna</taxon>
    </lineage>
</organism>
<feature type="non-terminal residue" evidence="2">
    <location>
        <position position="1"/>
    </location>
</feature>
<dbReference type="FunFam" id="3.10.110.10:FF:000086">
    <property type="entry name" value="Ubiquitin-conjugating enzyme E2 J1"/>
    <property type="match status" value="1"/>
</dbReference>
<gene>
    <name evidence="2" type="ORF">g.46568</name>
</gene>
<dbReference type="SMART" id="SM00212">
    <property type="entry name" value="UBCc"/>
    <property type="match status" value="1"/>
</dbReference>
<name>A0A1B6EYA5_9HEMI</name>
<dbReference type="PANTHER" id="PTHR24067">
    <property type="entry name" value="UBIQUITIN-CONJUGATING ENZYME E2"/>
    <property type="match status" value="1"/>
</dbReference>
<protein>
    <recommendedName>
        <fullName evidence="1">UBC core domain-containing protein</fullName>
    </recommendedName>
</protein>
<dbReference type="Gene3D" id="3.10.110.10">
    <property type="entry name" value="Ubiquitin Conjugating Enzyme"/>
    <property type="match status" value="1"/>
</dbReference>
<accession>A0A1B6EYA5</accession>
<sequence>LSIFAYCANSTTKPTMQNANISSKNPGIKRILKEAVELSIPNEEYQAIPLEDNLYEWHFTIRGAPGTEFENGLYHGRILLPDEYPMKPPNIIMLNPNGRFEINKKICLSISDYHPEEWQPSWSIRTALLALIAFMPVDSPGSIGALHFSKTVRKKLAQESQNWNCSICGPICDKLKSGRRLSRKLAEDKSDNSNIDDNLLQIIHKNVCYLLNNQYID</sequence>
<feature type="non-terminal residue" evidence="2">
    <location>
        <position position="217"/>
    </location>
</feature>
<dbReference type="CDD" id="cd23799">
    <property type="entry name" value="UBCc_UBE2J"/>
    <property type="match status" value="1"/>
</dbReference>
<dbReference type="InterPro" id="IPR016135">
    <property type="entry name" value="UBQ-conjugating_enzyme/RWD"/>
</dbReference>
<reference evidence="2" key="1">
    <citation type="submission" date="2015-11" db="EMBL/GenBank/DDBJ databases">
        <title>De novo transcriptome assembly of four potential Pierce s Disease insect vectors from Arizona vineyards.</title>
        <authorList>
            <person name="Tassone E.E."/>
        </authorList>
    </citation>
    <scope>NUCLEOTIDE SEQUENCE</scope>
</reference>
<dbReference type="EMBL" id="GECZ01026889">
    <property type="protein sequence ID" value="JAS42880.1"/>
    <property type="molecule type" value="Transcribed_RNA"/>
</dbReference>
<dbReference type="Pfam" id="PF00179">
    <property type="entry name" value="UQ_con"/>
    <property type="match status" value="1"/>
</dbReference>
<dbReference type="PROSITE" id="PS50127">
    <property type="entry name" value="UBC_2"/>
    <property type="match status" value="1"/>
</dbReference>
<dbReference type="AlphaFoldDB" id="A0A1B6EYA5"/>
<dbReference type="SUPFAM" id="SSF54495">
    <property type="entry name" value="UBC-like"/>
    <property type="match status" value="1"/>
</dbReference>
<dbReference type="InterPro" id="IPR050113">
    <property type="entry name" value="Ub_conjugating_enzyme"/>
</dbReference>
<proteinExistence type="predicted"/>